<protein>
    <recommendedName>
        <fullName evidence="4">Antitoxin</fullName>
    </recommendedName>
</protein>
<name>A0A6M3KU19_9ZZZZ</name>
<dbReference type="Pfam" id="PF08681">
    <property type="entry name" value="TacA1"/>
    <property type="match status" value="1"/>
</dbReference>
<organism evidence="3">
    <name type="scientific">viral metagenome</name>
    <dbReference type="NCBI Taxonomy" id="1070528"/>
    <lineage>
        <taxon>unclassified sequences</taxon>
        <taxon>metagenomes</taxon>
        <taxon>organismal metagenomes</taxon>
    </lineage>
</organism>
<sequence length="50" mass="5971">MRAVLYIEVDPEDKELFKEAADRERLTLTAWVRRIAVREARKILELEQEA</sequence>
<dbReference type="EMBL" id="MT142580">
    <property type="protein sequence ID" value="QJA85526.1"/>
    <property type="molecule type" value="Genomic_DNA"/>
</dbReference>
<dbReference type="Gene3D" id="1.20.5.780">
    <property type="entry name" value="Single helix bin"/>
    <property type="match status" value="1"/>
</dbReference>
<dbReference type="AlphaFoldDB" id="A0A6M3KU19"/>
<accession>A0A6M3KU19</accession>
<proteinExistence type="predicted"/>
<evidence type="ECO:0000313" key="2">
    <source>
        <dbReference type="EMBL" id="QJA83168.1"/>
    </source>
</evidence>
<dbReference type="SUPFAM" id="SSF47598">
    <property type="entry name" value="Ribbon-helix-helix"/>
    <property type="match status" value="1"/>
</dbReference>
<dbReference type="InterPro" id="IPR010985">
    <property type="entry name" value="Ribbon_hlx_hlx"/>
</dbReference>
<evidence type="ECO:0000256" key="1">
    <source>
        <dbReference type="ARBA" id="ARBA00022649"/>
    </source>
</evidence>
<dbReference type="EMBL" id="MT142505">
    <property type="protein sequence ID" value="QJA83168.1"/>
    <property type="molecule type" value="Genomic_DNA"/>
</dbReference>
<dbReference type="GO" id="GO:0006355">
    <property type="term" value="P:regulation of DNA-templated transcription"/>
    <property type="evidence" value="ECO:0007669"/>
    <property type="project" value="InterPro"/>
</dbReference>
<evidence type="ECO:0000313" key="3">
    <source>
        <dbReference type="EMBL" id="QJA85526.1"/>
    </source>
</evidence>
<dbReference type="InterPro" id="IPR014795">
    <property type="entry name" value="TacA_1-like"/>
</dbReference>
<gene>
    <name evidence="2" type="ORF">MM415A00306_0004</name>
    <name evidence="3" type="ORF">MM415B02208_0006</name>
</gene>
<evidence type="ECO:0008006" key="4">
    <source>
        <dbReference type="Google" id="ProtNLM"/>
    </source>
</evidence>
<keyword evidence="1" id="KW-1277">Toxin-antitoxin system</keyword>
<reference evidence="3" key="1">
    <citation type="submission" date="2020-03" db="EMBL/GenBank/DDBJ databases">
        <title>The deep terrestrial virosphere.</title>
        <authorList>
            <person name="Holmfeldt K."/>
            <person name="Nilsson E."/>
            <person name="Simone D."/>
            <person name="Lopez-Fernandez M."/>
            <person name="Wu X."/>
            <person name="de Brujin I."/>
            <person name="Lundin D."/>
            <person name="Andersson A."/>
            <person name="Bertilsson S."/>
            <person name="Dopson M."/>
        </authorList>
    </citation>
    <scope>NUCLEOTIDE SEQUENCE</scope>
    <source>
        <strain evidence="2">MM415A00306</strain>
        <strain evidence="3">MM415B02208</strain>
    </source>
</reference>